<dbReference type="AlphaFoldDB" id="A0A7S1FGZ3"/>
<reference evidence="1" key="1">
    <citation type="submission" date="2021-01" db="EMBL/GenBank/DDBJ databases">
        <authorList>
            <person name="Corre E."/>
            <person name="Pelletier E."/>
            <person name="Niang G."/>
            <person name="Scheremetjew M."/>
            <person name="Finn R."/>
            <person name="Kale V."/>
            <person name="Holt S."/>
            <person name="Cochrane G."/>
            <person name="Meng A."/>
            <person name="Brown T."/>
            <person name="Cohen L."/>
        </authorList>
    </citation>
    <scope>NUCLEOTIDE SEQUENCE</scope>
</reference>
<sequence>MHVTAVGATACALPSFISLDVRPSHASQAIIQDDEQRHTAAASFTNVRMWYLDPNDKNNAIRDRVLCNARTWLLDTCKTRRDTEVVSWAMRAHSFLTPLVPSSKKKK</sequence>
<protein>
    <submittedName>
        <fullName evidence="1">Uncharacterized protein</fullName>
    </submittedName>
</protein>
<proteinExistence type="predicted"/>
<gene>
    <name evidence="1" type="ORF">NSCI0253_LOCUS39594</name>
</gene>
<name>A0A7S1FGZ3_NOCSC</name>
<accession>A0A7S1FGZ3</accession>
<organism evidence="1">
    <name type="scientific">Noctiluca scintillans</name>
    <name type="common">Sea sparkle</name>
    <name type="synonym">Red tide dinoflagellate</name>
    <dbReference type="NCBI Taxonomy" id="2966"/>
    <lineage>
        <taxon>Eukaryota</taxon>
        <taxon>Sar</taxon>
        <taxon>Alveolata</taxon>
        <taxon>Dinophyceae</taxon>
        <taxon>Noctilucales</taxon>
        <taxon>Noctilucaceae</taxon>
        <taxon>Noctiluca</taxon>
    </lineage>
</organism>
<dbReference type="EMBL" id="HBFQ01055761">
    <property type="protein sequence ID" value="CAD8865239.1"/>
    <property type="molecule type" value="Transcribed_RNA"/>
</dbReference>
<evidence type="ECO:0000313" key="1">
    <source>
        <dbReference type="EMBL" id="CAD8865239.1"/>
    </source>
</evidence>